<dbReference type="VEuPathDB" id="FungiDB:SDRG_08396"/>
<sequence>MCYTRQARGQDGADLSFDVLLNDQDYALLVQRVADDPNNVGLAIAGFIAMQRAVTEAKDAEATAKRLGSAGACALALQILRALEPLEEVQFFGCQALRALSASPRNIFRLEALRVADHLHALLVAYPASARVVGEVHWTLDVLLTASEPLALRWYTTLDGIPLQLSVLTRYMDEPLAQSHGCRVFGAIARRFKHRLSTEHVADMGNHAVSAVVTHVASHEVVTAGVAFIELVCDKDARLFFQDAAWFRTVFATHLKQPCVLAEVTHLYRTLCHASPALACELAIAGGWSCVQDALRWYHDSDAPMTFDLLRLVHHLVDRLSLDDKVLHIYTVDDLLIWQVSAVCDDGLAMLQLVLACHNEYEDHEGLQVEVCCILRHYAACSERDTWATPALAMSLRHVMRLHPTSATLQRDASDALERLGL</sequence>
<dbReference type="InParanoid" id="T0QK94"/>
<evidence type="ECO:0008006" key="3">
    <source>
        <dbReference type="Google" id="ProtNLM"/>
    </source>
</evidence>
<gene>
    <name evidence="1" type="ORF">SDRG_08396</name>
</gene>
<evidence type="ECO:0000313" key="1">
    <source>
        <dbReference type="EMBL" id="EQC34190.1"/>
    </source>
</evidence>
<dbReference type="AlphaFoldDB" id="T0QK94"/>
<dbReference type="OMA" id="YRTLCHA"/>
<accession>T0QK94</accession>
<evidence type="ECO:0000313" key="2">
    <source>
        <dbReference type="Proteomes" id="UP000030762"/>
    </source>
</evidence>
<dbReference type="Proteomes" id="UP000030762">
    <property type="component" value="Unassembled WGS sequence"/>
</dbReference>
<protein>
    <recommendedName>
        <fullName evidence="3">Ataxin-10 domain-containing protein</fullName>
    </recommendedName>
</protein>
<proteinExistence type="predicted"/>
<reference evidence="1 2" key="1">
    <citation type="submission" date="2012-04" db="EMBL/GenBank/DDBJ databases">
        <title>The Genome Sequence of Saprolegnia declina VS20.</title>
        <authorList>
            <consortium name="The Broad Institute Genome Sequencing Platform"/>
            <person name="Russ C."/>
            <person name="Nusbaum C."/>
            <person name="Tyler B."/>
            <person name="van West P."/>
            <person name="Dieguez-Uribeondo J."/>
            <person name="de Bruijn I."/>
            <person name="Tripathy S."/>
            <person name="Jiang R."/>
            <person name="Young S.K."/>
            <person name="Zeng Q."/>
            <person name="Gargeya S."/>
            <person name="Fitzgerald M."/>
            <person name="Haas B."/>
            <person name="Abouelleil A."/>
            <person name="Alvarado L."/>
            <person name="Arachchi H.M."/>
            <person name="Berlin A."/>
            <person name="Chapman S.B."/>
            <person name="Goldberg J."/>
            <person name="Griggs A."/>
            <person name="Gujja S."/>
            <person name="Hansen M."/>
            <person name="Howarth C."/>
            <person name="Imamovic A."/>
            <person name="Larimer J."/>
            <person name="McCowen C."/>
            <person name="Montmayeur A."/>
            <person name="Murphy C."/>
            <person name="Neiman D."/>
            <person name="Pearson M."/>
            <person name="Priest M."/>
            <person name="Roberts A."/>
            <person name="Saif S."/>
            <person name="Shea T."/>
            <person name="Sisk P."/>
            <person name="Sykes S."/>
            <person name="Wortman J."/>
            <person name="Nusbaum C."/>
            <person name="Birren B."/>
        </authorList>
    </citation>
    <scope>NUCLEOTIDE SEQUENCE [LARGE SCALE GENOMIC DNA]</scope>
    <source>
        <strain evidence="1 2">VS20</strain>
    </source>
</reference>
<keyword evidence="2" id="KW-1185">Reference proteome</keyword>
<organism evidence="1 2">
    <name type="scientific">Saprolegnia diclina (strain VS20)</name>
    <dbReference type="NCBI Taxonomy" id="1156394"/>
    <lineage>
        <taxon>Eukaryota</taxon>
        <taxon>Sar</taxon>
        <taxon>Stramenopiles</taxon>
        <taxon>Oomycota</taxon>
        <taxon>Saprolegniomycetes</taxon>
        <taxon>Saprolegniales</taxon>
        <taxon>Saprolegniaceae</taxon>
        <taxon>Saprolegnia</taxon>
    </lineage>
</organism>
<dbReference type="OrthoDB" id="73094at2759"/>
<name>T0QK94_SAPDV</name>
<dbReference type="EMBL" id="JH767156">
    <property type="protein sequence ID" value="EQC34190.1"/>
    <property type="molecule type" value="Genomic_DNA"/>
</dbReference>
<dbReference type="RefSeq" id="XP_008612502.1">
    <property type="nucleotide sequence ID" value="XM_008614280.1"/>
</dbReference>
<dbReference type="GeneID" id="19949123"/>